<proteinExistence type="predicted"/>
<organism evidence="2 3">
    <name type="scientific">Candidatus Falkowbacteria bacterium RIFOXYC2_FULL_36_12</name>
    <dbReference type="NCBI Taxonomy" id="1798002"/>
    <lineage>
        <taxon>Bacteria</taxon>
        <taxon>Candidatus Falkowiibacteriota</taxon>
    </lineage>
</organism>
<sequence length="212" mass="24334">MSLAGLIGYMIIIVFVLCMASWVMFIVTWKNPENYFYKFRYLFRLVSLLTTCAILFSSLYLEFGDKYKSDVLTINEFGQVSRGSTFCFNQCINIPVEYSIDNYVTLNNCILRFQATAVVSNEHLRLLAEQFNWTNLDKPQTVKQSEWILQKLFYTAVSRAESSVQSNFNSVACTGAEAIPLRSLQVYIETNLNAHLNLFGYVLESLPKVTLE</sequence>
<evidence type="ECO:0000313" key="2">
    <source>
        <dbReference type="EMBL" id="OGF31826.1"/>
    </source>
</evidence>
<feature type="transmembrane region" description="Helical" evidence="1">
    <location>
        <begin position="41"/>
        <end position="61"/>
    </location>
</feature>
<reference evidence="2 3" key="1">
    <citation type="journal article" date="2016" name="Nat. Commun.">
        <title>Thousands of microbial genomes shed light on interconnected biogeochemical processes in an aquifer system.</title>
        <authorList>
            <person name="Anantharaman K."/>
            <person name="Brown C.T."/>
            <person name="Hug L.A."/>
            <person name="Sharon I."/>
            <person name="Castelle C.J."/>
            <person name="Probst A.J."/>
            <person name="Thomas B.C."/>
            <person name="Singh A."/>
            <person name="Wilkins M.J."/>
            <person name="Karaoz U."/>
            <person name="Brodie E.L."/>
            <person name="Williams K.H."/>
            <person name="Hubbard S.S."/>
            <person name="Banfield J.F."/>
        </authorList>
    </citation>
    <scope>NUCLEOTIDE SEQUENCE [LARGE SCALE GENOMIC DNA]</scope>
</reference>
<accession>A0A1F5SZB1</accession>
<keyword evidence="1" id="KW-1133">Transmembrane helix</keyword>
<evidence type="ECO:0000256" key="1">
    <source>
        <dbReference type="SAM" id="Phobius"/>
    </source>
</evidence>
<gene>
    <name evidence="2" type="ORF">A2478_05075</name>
</gene>
<protein>
    <submittedName>
        <fullName evidence="2">Uncharacterized protein</fullName>
    </submittedName>
</protein>
<keyword evidence="1" id="KW-0812">Transmembrane</keyword>
<name>A0A1F5SZB1_9BACT</name>
<comment type="caution">
    <text evidence="2">The sequence shown here is derived from an EMBL/GenBank/DDBJ whole genome shotgun (WGS) entry which is preliminary data.</text>
</comment>
<dbReference type="AlphaFoldDB" id="A0A1F5SZB1"/>
<dbReference type="EMBL" id="MFGJ01000007">
    <property type="protein sequence ID" value="OGF31826.1"/>
    <property type="molecule type" value="Genomic_DNA"/>
</dbReference>
<feature type="transmembrane region" description="Helical" evidence="1">
    <location>
        <begin position="6"/>
        <end position="29"/>
    </location>
</feature>
<keyword evidence="1" id="KW-0472">Membrane</keyword>
<evidence type="ECO:0000313" key="3">
    <source>
        <dbReference type="Proteomes" id="UP000179001"/>
    </source>
</evidence>
<dbReference type="Proteomes" id="UP000179001">
    <property type="component" value="Unassembled WGS sequence"/>
</dbReference>